<reference evidence="8 9" key="1">
    <citation type="journal article" date="2015" name="Nature">
        <title>rRNA introns, odd ribosomes, and small enigmatic genomes across a large radiation of phyla.</title>
        <authorList>
            <person name="Brown C.T."/>
            <person name="Hug L.A."/>
            <person name="Thomas B.C."/>
            <person name="Sharon I."/>
            <person name="Castelle C.J."/>
            <person name="Singh A."/>
            <person name="Wilkins M.J."/>
            <person name="Williams K.H."/>
            <person name="Banfield J.F."/>
        </authorList>
    </citation>
    <scope>NUCLEOTIDE SEQUENCE [LARGE SCALE GENOMIC DNA]</scope>
</reference>
<evidence type="ECO:0000256" key="5">
    <source>
        <dbReference type="ARBA" id="ARBA00023136"/>
    </source>
</evidence>
<dbReference type="InterPro" id="IPR036259">
    <property type="entry name" value="MFS_trans_sf"/>
</dbReference>
<dbReference type="GO" id="GO:0012505">
    <property type="term" value="C:endomembrane system"/>
    <property type="evidence" value="ECO:0007669"/>
    <property type="project" value="UniProtKB-SubCell"/>
</dbReference>
<evidence type="ECO:0000256" key="2">
    <source>
        <dbReference type="ARBA" id="ARBA00022448"/>
    </source>
</evidence>
<evidence type="ECO:0000259" key="7">
    <source>
        <dbReference type="PROSITE" id="PS50850"/>
    </source>
</evidence>
<feature type="transmembrane region" description="Helical" evidence="6">
    <location>
        <begin position="97"/>
        <end position="117"/>
    </location>
</feature>
<dbReference type="PANTHER" id="PTHR23519:SF1">
    <property type="entry name" value="AUTOPHAGY-RELATED PROTEIN 22"/>
    <property type="match status" value="1"/>
</dbReference>
<feature type="transmembrane region" description="Helical" evidence="6">
    <location>
        <begin position="218"/>
        <end position="237"/>
    </location>
</feature>
<feature type="transmembrane region" description="Helical" evidence="6">
    <location>
        <begin position="284"/>
        <end position="303"/>
    </location>
</feature>
<dbReference type="EMBL" id="LBUU01000001">
    <property type="protein sequence ID" value="KKQ71240.1"/>
    <property type="molecule type" value="Genomic_DNA"/>
</dbReference>
<comment type="caution">
    <text evidence="8">The sequence shown here is derived from an EMBL/GenBank/DDBJ whole genome shotgun (WGS) entry which is preliminary data.</text>
</comment>
<dbReference type="Gene3D" id="1.20.1250.20">
    <property type="entry name" value="MFS general substrate transporter like domains"/>
    <property type="match status" value="2"/>
</dbReference>
<comment type="subcellular location">
    <subcellularLocation>
        <location evidence="1">Endomembrane system</location>
        <topology evidence="1">Multi-pass membrane protein</topology>
    </subcellularLocation>
</comment>
<evidence type="ECO:0000256" key="6">
    <source>
        <dbReference type="SAM" id="Phobius"/>
    </source>
</evidence>
<feature type="transmembrane region" description="Helical" evidence="6">
    <location>
        <begin position="377"/>
        <end position="396"/>
    </location>
</feature>
<dbReference type="Proteomes" id="UP000034022">
    <property type="component" value="Unassembled WGS sequence"/>
</dbReference>
<feature type="transmembrane region" description="Helical" evidence="6">
    <location>
        <begin position="39"/>
        <end position="61"/>
    </location>
</feature>
<gene>
    <name evidence="8" type="ORF">US91_C0001G0167</name>
</gene>
<keyword evidence="3 6" id="KW-0812">Transmembrane</keyword>
<evidence type="ECO:0000313" key="9">
    <source>
        <dbReference type="Proteomes" id="UP000034022"/>
    </source>
</evidence>
<dbReference type="InterPro" id="IPR020846">
    <property type="entry name" value="MFS_dom"/>
</dbReference>
<dbReference type="PROSITE" id="PS50850">
    <property type="entry name" value="MFS"/>
    <property type="match status" value="1"/>
</dbReference>
<feature type="transmembrane region" description="Helical" evidence="6">
    <location>
        <begin position="73"/>
        <end position="91"/>
    </location>
</feature>
<dbReference type="PANTHER" id="PTHR23519">
    <property type="entry name" value="AUTOPHAGY-RELATED PROTEIN 22"/>
    <property type="match status" value="1"/>
</dbReference>
<evidence type="ECO:0000256" key="3">
    <source>
        <dbReference type="ARBA" id="ARBA00022692"/>
    </source>
</evidence>
<feature type="transmembrane region" description="Helical" evidence="6">
    <location>
        <begin position="172"/>
        <end position="190"/>
    </location>
</feature>
<protein>
    <submittedName>
        <fullName evidence="8">Major facilitator superfamily</fullName>
    </submittedName>
</protein>
<dbReference type="Pfam" id="PF11700">
    <property type="entry name" value="ATG22"/>
    <property type="match status" value="1"/>
</dbReference>
<feature type="domain" description="Major facilitator superfamily (MFS) profile" evidence="7">
    <location>
        <begin position="219"/>
        <end position="404"/>
    </location>
</feature>
<name>A0A0G0K707_9BACT</name>
<feature type="transmembrane region" description="Helical" evidence="6">
    <location>
        <begin position="7"/>
        <end position="27"/>
    </location>
</feature>
<sequence length="404" mass="45536">MRKNIFLWALYDFANSFIYITFFLYFSQWVVVDKNISDIWFNLCFVASSILLFLTAPFVGIKLDERWKNISGLRTTTLAIIFFYIFTAYFAQNNSVILALIFFTIGQYFFALSFSFYTPLINTFSSSENRGRISGIGFVGNFIGNIAGLLLAMPFAIGKINLFGGLSRVETIIPAIVAFFIFSMPMLIFFQEPQHKALDLCPKKFHIRKATSIFQDHNILMFMISFILFNGAILTVINNSPIILEKVWSIGDNIKTYAVMMVIITSVMGSFIFGRLADRFGGRITLISILISWIILLPVMAIMFSLYYFVFLVIVGGLLIGGALTVSRAVMANLVTDKNQNLGFSYFNIIERASVIIGSLIWGAISSGLFNLDSMRYQLALAMMVIIILAGLTFLLKMKNTENS</sequence>
<evidence type="ECO:0000313" key="8">
    <source>
        <dbReference type="EMBL" id="KKQ71240.1"/>
    </source>
</evidence>
<keyword evidence="2" id="KW-0813">Transport</keyword>
<dbReference type="SUPFAM" id="SSF103473">
    <property type="entry name" value="MFS general substrate transporter"/>
    <property type="match status" value="1"/>
</dbReference>
<evidence type="ECO:0000256" key="4">
    <source>
        <dbReference type="ARBA" id="ARBA00022989"/>
    </source>
</evidence>
<keyword evidence="5 6" id="KW-0472">Membrane</keyword>
<dbReference type="GO" id="GO:0022857">
    <property type="term" value="F:transmembrane transporter activity"/>
    <property type="evidence" value="ECO:0007669"/>
    <property type="project" value="InterPro"/>
</dbReference>
<evidence type="ECO:0000256" key="1">
    <source>
        <dbReference type="ARBA" id="ARBA00004127"/>
    </source>
</evidence>
<feature type="transmembrane region" description="Helical" evidence="6">
    <location>
        <begin position="343"/>
        <end position="365"/>
    </location>
</feature>
<proteinExistence type="predicted"/>
<feature type="transmembrane region" description="Helical" evidence="6">
    <location>
        <begin position="257"/>
        <end position="277"/>
    </location>
</feature>
<organism evidence="8 9">
    <name type="scientific">Candidatus Falkowbacteria bacterium GW2011_GWE1_38_31</name>
    <dbReference type="NCBI Taxonomy" id="1618638"/>
    <lineage>
        <taxon>Bacteria</taxon>
        <taxon>Candidatus Falkowiibacteriota</taxon>
    </lineage>
</organism>
<accession>A0A0G0K707</accession>
<dbReference type="InterPro" id="IPR050495">
    <property type="entry name" value="ATG22/LtaA_families"/>
</dbReference>
<dbReference type="AlphaFoldDB" id="A0A0G0K707"/>
<feature type="transmembrane region" description="Helical" evidence="6">
    <location>
        <begin position="309"/>
        <end position="331"/>
    </location>
</feature>
<keyword evidence="4 6" id="KW-1133">Transmembrane helix</keyword>
<feature type="transmembrane region" description="Helical" evidence="6">
    <location>
        <begin position="138"/>
        <end position="160"/>
    </location>
</feature>
<dbReference type="InterPro" id="IPR024671">
    <property type="entry name" value="Atg22-like"/>
</dbReference>